<dbReference type="AlphaFoldDB" id="W9YIY3"/>
<evidence type="ECO:0000313" key="3">
    <source>
        <dbReference type="Proteomes" id="UP000019478"/>
    </source>
</evidence>
<proteinExistence type="predicted"/>
<keyword evidence="1" id="KW-0472">Membrane</keyword>
<dbReference type="Proteomes" id="UP000019478">
    <property type="component" value="Unassembled WGS sequence"/>
</dbReference>
<dbReference type="RefSeq" id="XP_007729378.1">
    <property type="nucleotide sequence ID" value="XM_007731188.1"/>
</dbReference>
<keyword evidence="1" id="KW-1133">Transmembrane helix</keyword>
<dbReference type="GeneID" id="19165178"/>
<dbReference type="HOGENOM" id="CLU_2209707_0_0_1"/>
<accession>W9YIY3</accession>
<evidence type="ECO:0000256" key="1">
    <source>
        <dbReference type="SAM" id="Phobius"/>
    </source>
</evidence>
<reference evidence="2 3" key="1">
    <citation type="submission" date="2013-03" db="EMBL/GenBank/DDBJ databases">
        <title>The Genome Sequence of Capronia epimyces CBS 606.96.</title>
        <authorList>
            <consortium name="The Broad Institute Genomics Platform"/>
            <person name="Cuomo C."/>
            <person name="de Hoog S."/>
            <person name="Gorbushina A."/>
            <person name="Walker B."/>
            <person name="Young S.K."/>
            <person name="Zeng Q."/>
            <person name="Gargeya S."/>
            <person name="Fitzgerald M."/>
            <person name="Haas B."/>
            <person name="Abouelleil A."/>
            <person name="Allen A.W."/>
            <person name="Alvarado L."/>
            <person name="Arachchi H.M."/>
            <person name="Berlin A.M."/>
            <person name="Chapman S.B."/>
            <person name="Gainer-Dewar J."/>
            <person name="Goldberg J."/>
            <person name="Griggs A."/>
            <person name="Gujja S."/>
            <person name="Hansen M."/>
            <person name="Howarth C."/>
            <person name="Imamovic A."/>
            <person name="Ireland A."/>
            <person name="Larimer J."/>
            <person name="McCowan C."/>
            <person name="Murphy C."/>
            <person name="Pearson M."/>
            <person name="Poon T.W."/>
            <person name="Priest M."/>
            <person name="Roberts A."/>
            <person name="Saif S."/>
            <person name="Shea T."/>
            <person name="Sisk P."/>
            <person name="Sykes S."/>
            <person name="Wortman J."/>
            <person name="Nusbaum C."/>
            <person name="Birren B."/>
        </authorList>
    </citation>
    <scope>NUCLEOTIDE SEQUENCE [LARGE SCALE GENOMIC DNA]</scope>
    <source>
        <strain evidence="2 3">CBS 606.96</strain>
    </source>
</reference>
<dbReference type="EMBL" id="AMGY01000001">
    <property type="protein sequence ID" value="EXJ92488.1"/>
    <property type="molecule type" value="Genomic_DNA"/>
</dbReference>
<feature type="transmembrane region" description="Helical" evidence="1">
    <location>
        <begin position="40"/>
        <end position="61"/>
    </location>
</feature>
<comment type="caution">
    <text evidence="2">The sequence shown here is derived from an EMBL/GenBank/DDBJ whole genome shotgun (WGS) entry which is preliminary data.</text>
</comment>
<name>W9YIY3_9EURO</name>
<evidence type="ECO:0000313" key="2">
    <source>
        <dbReference type="EMBL" id="EXJ92488.1"/>
    </source>
</evidence>
<organism evidence="2 3">
    <name type="scientific">Capronia epimyces CBS 606.96</name>
    <dbReference type="NCBI Taxonomy" id="1182542"/>
    <lineage>
        <taxon>Eukaryota</taxon>
        <taxon>Fungi</taxon>
        <taxon>Dikarya</taxon>
        <taxon>Ascomycota</taxon>
        <taxon>Pezizomycotina</taxon>
        <taxon>Eurotiomycetes</taxon>
        <taxon>Chaetothyriomycetidae</taxon>
        <taxon>Chaetothyriales</taxon>
        <taxon>Herpotrichiellaceae</taxon>
        <taxon>Capronia</taxon>
    </lineage>
</organism>
<sequence>MSSDTSGQIRSMNSIRAPVTPGNVSEAFWADDFRVSFIDIAALAITLGLMGTFVAILVYAVRKRCDGRRNACDACHTRQRSNLSHRDDDLEDVGLVFDEKDVVGKQD</sequence>
<keyword evidence="3" id="KW-1185">Reference proteome</keyword>
<protein>
    <submittedName>
        <fullName evidence="2">Uncharacterized protein</fullName>
    </submittedName>
</protein>
<keyword evidence="1" id="KW-0812">Transmembrane</keyword>
<dbReference type="OrthoDB" id="10431602at2759"/>
<gene>
    <name evidence="2" type="ORF">A1O3_01040</name>
</gene>